<sequence length="122" mass="13347">MGSSKFLNLVVLISILGNGVQAICDLQSIEINQTTTGETVEGMPQYEVEIKNSCICTQLDVTLDCAGFITVQPIEPAIIRMDGEKCIVKDGLPIHFNDVIKFNYAWDSTFVFVPISSQIACS</sequence>
<keyword evidence="4" id="KW-1185">Reference proteome</keyword>
<feature type="signal peptide" evidence="2">
    <location>
        <begin position="1"/>
        <end position="22"/>
    </location>
</feature>
<comment type="caution">
    <text evidence="3">The sequence shown here is derived from an EMBL/GenBank/DDBJ whole genome shotgun (WGS) entry which is preliminary data.</text>
</comment>
<organism evidence="3 4">
    <name type="scientific">Acorus gramineus</name>
    <name type="common">Dwarf sweet flag</name>
    <dbReference type="NCBI Taxonomy" id="55184"/>
    <lineage>
        <taxon>Eukaryota</taxon>
        <taxon>Viridiplantae</taxon>
        <taxon>Streptophyta</taxon>
        <taxon>Embryophyta</taxon>
        <taxon>Tracheophyta</taxon>
        <taxon>Spermatophyta</taxon>
        <taxon>Magnoliopsida</taxon>
        <taxon>Liliopsida</taxon>
        <taxon>Acoraceae</taxon>
        <taxon>Acorus</taxon>
    </lineage>
</organism>
<dbReference type="Pfam" id="PF24068">
    <property type="entry name" value="TPD1_C"/>
    <property type="match status" value="1"/>
</dbReference>
<keyword evidence="1 2" id="KW-0732">Signal</keyword>
<gene>
    <name evidence="3" type="ORF">QJS04_geneDACA004335</name>
</gene>
<reference evidence="3" key="1">
    <citation type="journal article" date="2023" name="Nat. Commun.">
        <title>Diploid and tetraploid genomes of Acorus and the evolution of monocots.</title>
        <authorList>
            <person name="Ma L."/>
            <person name="Liu K.W."/>
            <person name="Li Z."/>
            <person name="Hsiao Y.Y."/>
            <person name="Qi Y."/>
            <person name="Fu T."/>
            <person name="Tang G.D."/>
            <person name="Zhang D."/>
            <person name="Sun W.H."/>
            <person name="Liu D.K."/>
            <person name="Li Y."/>
            <person name="Chen G.Z."/>
            <person name="Liu X.D."/>
            <person name="Liao X.Y."/>
            <person name="Jiang Y.T."/>
            <person name="Yu X."/>
            <person name="Hao Y."/>
            <person name="Huang J."/>
            <person name="Zhao X.W."/>
            <person name="Ke S."/>
            <person name="Chen Y.Y."/>
            <person name="Wu W.L."/>
            <person name="Hsu J.L."/>
            <person name="Lin Y.F."/>
            <person name="Huang M.D."/>
            <person name="Li C.Y."/>
            <person name="Huang L."/>
            <person name="Wang Z.W."/>
            <person name="Zhao X."/>
            <person name="Zhong W.Y."/>
            <person name="Peng D.H."/>
            <person name="Ahmad S."/>
            <person name="Lan S."/>
            <person name="Zhang J.S."/>
            <person name="Tsai W.C."/>
            <person name="Van de Peer Y."/>
            <person name="Liu Z.J."/>
        </authorList>
    </citation>
    <scope>NUCLEOTIDE SEQUENCE</scope>
    <source>
        <strain evidence="3">SCP</strain>
    </source>
</reference>
<name>A0AAV9B3G7_ACOGR</name>
<reference evidence="3" key="2">
    <citation type="submission" date="2023-06" db="EMBL/GenBank/DDBJ databases">
        <authorList>
            <person name="Ma L."/>
            <person name="Liu K.-W."/>
            <person name="Li Z."/>
            <person name="Hsiao Y.-Y."/>
            <person name="Qi Y."/>
            <person name="Fu T."/>
            <person name="Tang G."/>
            <person name="Zhang D."/>
            <person name="Sun W.-H."/>
            <person name="Liu D.-K."/>
            <person name="Li Y."/>
            <person name="Chen G.-Z."/>
            <person name="Liu X.-D."/>
            <person name="Liao X.-Y."/>
            <person name="Jiang Y.-T."/>
            <person name="Yu X."/>
            <person name="Hao Y."/>
            <person name="Huang J."/>
            <person name="Zhao X.-W."/>
            <person name="Ke S."/>
            <person name="Chen Y.-Y."/>
            <person name="Wu W.-L."/>
            <person name="Hsu J.-L."/>
            <person name="Lin Y.-F."/>
            <person name="Huang M.-D."/>
            <person name="Li C.-Y."/>
            <person name="Huang L."/>
            <person name="Wang Z.-W."/>
            <person name="Zhao X."/>
            <person name="Zhong W.-Y."/>
            <person name="Peng D.-H."/>
            <person name="Ahmad S."/>
            <person name="Lan S."/>
            <person name="Zhang J.-S."/>
            <person name="Tsai W.-C."/>
            <person name="Van De Peer Y."/>
            <person name="Liu Z.-J."/>
        </authorList>
    </citation>
    <scope>NUCLEOTIDE SEQUENCE</scope>
    <source>
        <strain evidence="3">SCP</strain>
        <tissue evidence="3">Leaves</tissue>
    </source>
</reference>
<feature type="chain" id="PRO_5043631103" evidence="2">
    <location>
        <begin position="23"/>
        <end position="122"/>
    </location>
</feature>
<evidence type="ECO:0000256" key="1">
    <source>
        <dbReference type="ARBA" id="ARBA00022729"/>
    </source>
</evidence>
<evidence type="ECO:0000256" key="2">
    <source>
        <dbReference type="SAM" id="SignalP"/>
    </source>
</evidence>
<protein>
    <submittedName>
        <fullName evidence="3">Uncharacterized protein</fullName>
    </submittedName>
</protein>
<dbReference type="InterPro" id="IPR040361">
    <property type="entry name" value="TPD1"/>
</dbReference>
<dbReference type="GO" id="GO:0001709">
    <property type="term" value="P:cell fate determination"/>
    <property type="evidence" value="ECO:0007669"/>
    <property type="project" value="TreeGrafter"/>
</dbReference>
<proteinExistence type="predicted"/>
<accession>A0AAV9B3G7</accession>
<evidence type="ECO:0000313" key="4">
    <source>
        <dbReference type="Proteomes" id="UP001179952"/>
    </source>
</evidence>
<dbReference type="AlphaFoldDB" id="A0AAV9B3G7"/>
<dbReference type="EMBL" id="JAUJYN010000005">
    <property type="protein sequence ID" value="KAK1270894.1"/>
    <property type="molecule type" value="Genomic_DNA"/>
</dbReference>
<dbReference type="PANTHER" id="PTHR33184:SF72">
    <property type="entry name" value="BETA-1,3-N-ACETYLGLUCOSAMINYLTRANSFERASE FAMILY PROTEIN"/>
    <property type="match status" value="1"/>
</dbReference>
<dbReference type="PANTHER" id="PTHR33184">
    <property type="entry name" value="PROTEIN TAPETUM DETERMINANT 1-LIKE-RELATED"/>
    <property type="match status" value="1"/>
</dbReference>
<evidence type="ECO:0000313" key="3">
    <source>
        <dbReference type="EMBL" id="KAK1270894.1"/>
    </source>
</evidence>
<dbReference type="Proteomes" id="UP001179952">
    <property type="component" value="Unassembled WGS sequence"/>
</dbReference>